<gene>
    <name evidence="1" type="ORF">DES40_2544</name>
</gene>
<accession>A0A420WFI8</accession>
<comment type="caution">
    <text evidence="1">The sequence shown here is derived from an EMBL/GenBank/DDBJ whole genome shotgun (WGS) entry which is preliminary data.</text>
</comment>
<keyword evidence="2" id="KW-1185">Reference proteome</keyword>
<proteinExistence type="predicted"/>
<sequence length="90" mass="9908">MISGIDGSNCILESMARIRVEKKMIDRAKILGSKGDYTIEFHGSCSEWEGQQLVLCSSRNPYEPRSFKSLDGAVSQLSRIGLASLSIIVE</sequence>
<dbReference type="InParanoid" id="A0A420WFI8"/>
<protein>
    <submittedName>
        <fullName evidence="1">Uncharacterized protein</fullName>
    </submittedName>
</protein>
<evidence type="ECO:0000313" key="1">
    <source>
        <dbReference type="EMBL" id="RKQ69736.1"/>
    </source>
</evidence>
<name>A0A420WFI8_9PROT</name>
<dbReference type="AlphaFoldDB" id="A0A420WFI8"/>
<organism evidence="1 2">
    <name type="scientific">Litorimonas taeanensis</name>
    <dbReference type="NCBI Taxonomy" id="568099"/>
    <lineage>
        <taxon>Bacteria</taxon>
        <taxon>Pseudomonadati</taxon>
        <taxon>Pseudomonadota</taxon>
        <taxon>Alphaproteobacteria</taxon>
        <taxon>Maricaulales</taxon>
        <taxon>Robiginitomaculaceae</taxon>
    </lineage>
</organism>
<dbReference type="EMBL" id="RBII01000002">
    <property type="protein sequence ID" value="RKQ69736.1"/>
    <property type="molecule type" value="Genomic_DNA"/>
</dbReference>
<reference evidence="1 2" key="1">
    <citation type="submission" date="2018-10" db="EMBL/GenBank/DDBJ databases">
        <title>Genomic Encyclopedia of Type Strains, Phase IV (KMG-IV): sequencing the most valuable type-strain genomes for metagenomic binning, comparative biology and taxonomic classification.</title>
        <authorList>
            <person name="Goeker M."/>
        </authorList>
    </citation>
    <scope>NUCLEOTIDE SEQUENCE [LARGE SCALE GENOMIC DNA]</scope>
    <source>
        <strain evidence="1 2">DSM 22008</strain>
    </source>
</reference>
<dbReference type="Proteomes" id="UP000282211">
    <property type="component" value="Unassembled WGS sequence"/>
</dbReference>
<evidence type="ECO:0000313" key="2">
    <source>
        <dbReference type="Proteomes" id="UP000282211"/>
    </source>
</evidence>